<keyword evidence="3" id="KW-1185">Reference proteome</keyword>
<dbReference type="EMBL" id="HG970334">
    <property type="protein sequence ID" value="CEF87975.1"/>
    <property type="molecule type" value="Genomic_DNA"/>
</dbReference>
<dbReference type="InParanoid" id="A0A098E1J4"/>
<dbReference type="EnsemblFungi" id="CEF87975">
    <property type="protein sequence ID" value="CEF87975"/>
    <property type="gene ID" value="FGRRES_20245"/>
</dbReference>
<name>A0A098E1J4_GIBZE</name>
<reference evidence="2" key="4">
    <citation type="submission" date="2017-01" db="UniProtKB">
        <authorList>
            <consortium name="EnsemblFungi"/>
        </authorList>
    </citation>
    <scope>IDENTIFICATION</scope>
    <source>
        <strain evidence="2">PH-1 / ATCC MYA-4620 / FGSC 9075 / NRRL 31084</strain>
    </source>
</reference>
<accession>A0A0E0SNG2</accession>
<dbReference type="Proteomes" id="UP000070720">
    <property type="component" value="Chromosome 3"/>
</dbReference>
<reference evidence="2 3" key="1">
    <citation type="journal article" date="2007" name="Science">
        <title>The Fusarium graminearum genome reveals a link between localized polymorphism and pathogen specialization.</title>
        <authorList>
            <person name="Cuomo C.A."/>
            <person name="Gueldener U."/>
            <person name="Xu J.-R."/>
            <person name="Trail F."/>
            <person name="Turgeon B.G."/>
            <person name="Di Pietro A."/>
            <person name="Walton J.D."/>
            <person name="Ma L.-J."/>
            <person name="Baker S.E."/>
            <person name="Rep M."/>
            <person name="Adam G."/>
            <person name="Antoniw J."/>
            <person name="Baldwin T."/>
            <person name="Calvo S.E."/>
            <person name="Chang Y.-L."/>
            <person name="DeCaprio D."/>
            <person name="Gale L.R."/>
            <person name="Gnerre S."/>
            <person name="Goswami R.S."/>
            <person name="Hammond-Kosack K."/>
            <person name="Harris L.J."/>
            <person name="Hilburn K."/>
            <person name="Kennell J.C."/>
            <person name="Kroken S."/>
            <person name="Magnuson J.K."/>
            <person name="Mannhaupt G."/>
            <person name="Mauceli E.W."/>
            <person name="Mewes H.-W."/>
            <person name="Mitterbauer R."/>
            <person name="Muehlbauer G."/>
            <person name="Muensterkoetter M."/>
            <person name="Nelson D."/>
            <person name="O'Donnell K."/>
            <person name="Ouellet T."/>
            <person name="Qi W."/>
            <person name="Quesneville H."/>
            <person name="Roncero M.I.G."/>
            <person name="Seong K.-Y."/>
            <person name="Tetko I.V."/>
            <person name="Urban M."/>
            <person name="Waalwijk C."/>
            <person name="Ward T.J."/>
            <person name="Yao J."/>
            <person name="Birren B.W."/>
            <person name="Kistler H.C."/>
        </authorList>
    </citation>
    <scope>NUCLEOTIDE SEQUENCE [LARGE SCALE GENOMIC DNA]</scope>
    <source>
        <strain evidence="3">ATCC MYA-4620 / CBS 123657 / FGSC 9075 / NRRL 31084 / PH-1</strain>
        <strain evidence="2">PH-1 / ATCC MYA-4620 / FGSC 9075 / NRRL 31084</strain>
    </source>
</reference>
<accession>A0A098E1J4</accession>
<sequence>MTRIGGLSRLGPECEHMHVGMPVPYTKEDIKDVPTILSKEGELAERCGSCFFEYTADELIYHTDAGPTTCE</sequence>
<proteinExistence type="predicted"/>
<protein>
    <submittedName>
        <fullName evidence="1">Chromosome 3, complete genome</fullName>
    </submittedName>
</protein>
<reference evidence="1 3" key="3">
    <citation type="journal article" date="2015" name="BMC Genomics">
        <title>The completed genome sequence of the pathogenic ascomycete fungus Fusarium graminearum.</title>
        <authorList>
            <person name="King R."/>
            <person name="Urban M."/>
            <person name="Hammond-Kosack M.C."/>
            <person name="Hassani-Pak K."/>
            <person name="Hammond-Kosack K.E."/>
        </authorList>
    </citation>
    <scope>NUCLEOTIDE SEQUENCE [LARGE SCALE GENOMIC DNA]</scope>
    <source>
        <strain evidence="3">ATCC MYA-4620 / CBS 123657 / FGSC 9075 / NRRL 31084 / PH-1</strain>
        <strain evidence="1">PH-1</strain>
    </source>
</reference>
<evidence type="ECO:0000313" key="3">
    <source>
        <dbReference type="Proteomes" id="UP000070720"/>
    </source>
</evidence>
<organism evidence="1 3">
    <name type="scientific">Gibberella zeae (strain ATCC MYA-4620 / CBS 123657 / FGSC 9075 / NRRL 31084 / PH-1)</name>
    <name type="common">Wheat head blight fungus</name>
    <name type="synonym">Fusarium graminearum</name>
    <dbReference type="NCBI Taxonomy" id="229533"/>
    <lineage>
        <taxon>Eukaryota</taxon>
        <taxon>Fungi</taxon>
        <taxon>Dikarya</taxon>
        <taxon>Ascomycota</taxon>
        <taxon>Pezizomycotina</taxon>
        <taxon>Sordariomycetes</taxon>
        <taxon>Hypocreomycetidae</taxon>
        <taxon>Hypocreales</taxon>
        <taxon>Nectriaceae</taxon>
        <taxon>Fusarium</taxon>
    </lineage>
</organism>
<reference evidence="2 3" key="2">
    <citation type="journal article" date="2010" name="Nature">
        <title>Comparative genomics reveals mobile pathogenicity chromosomes in Fusarium.</title>
        <authorList>
            <person name="Ma L.J."/>
            <person name="van der Does H.C."/>
            <person name="Borkovich K.A."/>
            <person name="Coleman J.J."/>
            <person name="Daboussi M.J."/>
            <person name="Di Pietro A."/>
            <person name="Dufresne M."/>
            <person name="Freitag M."/>
            <person name="Grabherr M."/>
            <person name="Henrissat B."/>
            <person name="Houterman P.M."/>
            <person name="Kang S."/>
            <person name="Shim W.B."/>
            <person name="Woloshuk C."/>
            <person name="Xie X."/>
            <person name="Xu J.R."/>
            <person name="Antoniw J."/>
            <person name="Baker S.E."/>
            <person name="Bluhm B.H."/>
            <person name="Breakspear A."/>
            <person name="Brown D.W."/>
            <person name="Butchko R.A."/>
            <person name="Chapman S."/>
            <person name="Coulson R."/>
            <person name="Coutinho P.M."/>
            <person name="Danchin E.G."/>
            <person name="Diener A."/>
            <person name="Gale L.R."/>
            <person name="Gardiner D.M."/>
            <person name="Goff S."/>
            <person name="Hammond-Kosack K.E."/>
            <person name="Hilburn K."/>
            <person name="Hua-Van A."/>
            <person name="Jonkers W."/>
            <person name="Kazan K."/>
            <person name="Kodira C.D."/>
            <person name="Koehrsen M."/>
            <person name="Kumar L."/>
            <person name="Lee Y.H."/>
            <person name="Li L."/>
            <person name="Manners J.M."/>
            <person name="Miranda-Saavedra D."/>
            <person name="Mukherjee M."/>
            <person name="Park G."/>
            <person name="Park J."/>
            <person name="Park S.Y."/>
            <person name="Proctor R.H."/>
            <person name="Regev A."/>
            <person name="Ruiz-Roldan M.C."/>
            <person name="Sain D."/>
            <person name="Sakthikumar S."/>
            <person name="Sykes S."/>
            <person name="Schwartz D.C."/>
            <person name="Turgeon B.G."/>
            <person name="Wapinski I."/>
            <person name="Yoder O."/>
            <person name="Young S."/>
            <person name="Zeng Q."/>
            <person name="Zhou S."/>
            <person name="Galagan J."/>
            <person name="Cuomo C.A."/>
            <person name="Kistler H.C."/>
            <person name="Rep M."/>
        </authorList>
    </citation>
    <scope>GENOME REANNOTATION</scope>
    <source>
        <strain evidence="3">ATCC MYA-4620 / CBS 123657 / FGSC 9075 / NRRL 31084 / PH-1</strain>
        <strain evidence="2">PH-1 / ATCC MYA-4620 / FGSC 9075 / NRRL 31084</strain>
    </source>
</reference>
<dbReference type="AlphaFoldDB" id="A0A098E1J4"/>
<evidence type="ECO:0000313" key="1">
    <source>
        <dbReference type="EMBL" id="CEF87975.1"/>
    </source>
</evidence>
<gene>
    <name evidence="1" type="ORF">FGRAMPH1_01T16923</name>
</gene>
<evidence type="ECO:0000313" key="2">
    <source>
        <dbReference type="EnsemblFungi" id="CEF87975"/>
    </source>
</evidence>
<dbReference type="VEuPathDB" id="FungiDB:FGRAMPH1_01G16923"/>